<evidence type="ECO:0000313" key="11">
    <source>
        <dbReference type="Ensembl" id="ENSMSIP00000002312.1"/>
    </source>
</evidence>
<dbReference type="PANTHER" id="PTHR12334">
    <property type="entry name" value="BAG FAMILY MOLECULAR CHAPERONE REGULATOR 2"/>
    <property type="match status" value="1"/>
</dbReference>
<dbReference type="GO" id="GO:0000774">
    <property type="term" value="F:adenyl-nucleotide exchange factor activity"/>
    <property type="evidence" value="ECO:0007669"/>
    <property type="project" value="InterPro"/>
</dbReference>
<evidence type="ECO:0000259" key="10">
    <source>
        <dbReference type="PROSITE" id="PS51035"/>
    </source>
</evidence>
<feature type="compositionally biased region" description="Low complexity" evidence="9">
    <location>
        <begin position="149"/>
        <end position="158"/>
    </location>
</feature>
<protein>
    <recommendedName>
        <fullName evidence="7">BAG family molecular chaperone regulator 2</fullName>
    </recommendedName>
    <alternativeName>
        <fullName evidence="8">Bcl-2-associated athanogene 2</fullName>
    </alternativeName>
</protein>
<evidence type="ECO:0000256" key="8">
    <source>
        <dbReference type="ARBA" id="ARBA00078715"/>
    </source>
</evidence>
<evidence type="ECO:0000256" key="6">
    <source>
        <dbReference type="ARBA" id="ARBA00064798"/>
    </source>
</evidence>
<evidence type="ECO:0000256" key="4">
    <source>
        <dbReference type="ARBA" id="ARBA00023186"/>
    </source>
</evidence>
<keyword evidence="4" id="KW-0143">Chaperone</keyword>
<organism evidence="11 12">
    <name type="scientific">Mus spicilegus</name>
    <name type="common">Mound-building mouse</name>
    <dbReference type="NCBI Taxonomy" id="10103"/>
    <lineage>
        <taxon>Eukaryota</taxon>
        <taxon>Metazoa</taxon>
        <taxon>Chordata</taxon>
        <taxon>Craniata</taxon>
        <taxon>Vertebrata</taxon>
        <taxon>Euteleostomi</taxon>
        <taxon>Mammalia</taxon>
        <taxon>Eutheria</taxon>
        <taxon>Euarchontoglires</taxon>
        <taxon>Glires</taxon>
        <taxon>Rodentia</taxon>
        <taxon>Myomorpha</taxon>
        <taxon>Muroidea</taxon>
        <taxon>Muridae</taxon>
        <taxon>Murinae</taxon>
        <taxon>Mus</taxon>
        <taxon>Mus</taxon>
    </lineage>
</organism>
<dbReference type="InterPro" id="IPR037689">
    <property type="entry name" value="BAG2"/>
</dbReference>
<evidence type="ECO:0000256" key="1">
    <source>
        <dbReference type="ARBA" id="ARBA00022553"/>
    </source>
</evidence>
<evidence type="ECO:0000313" key="12">
    <source>
        <dbReference type="Proteomes" id="UP000694415"/>
    </source>
</evidence>
<dbReference type="InterPro" id="IPR003103">
    <property type="entry name" value="BAG_domain"/>
</dbReference>
<evidence type="ECO:0000256" key="7">
    <source>
        <dbReference type="ARBA" id="ARBA00071048"/>
    </source>
</evidence>
<dbReference type="SMART" id="SM00264">
    <property type="entry name" value="BAG"/>
    <property type="match status" value="1"/>
</dbReference>
<evidence type="ECO:0000256" key="5">
    <source>
        <dbReference type="ARBA" id="ARBA00053545"/>
    </source>
</evidence>
<reference evidence="11" key="1">
    <citation type="submission" date="2025-08" db="UniProtKB">
        <authorList>
            <consortium name="Ensembl"/>
        </authorList>
    </citation>
    <scope>IDENTIFICATION</scope>
</reference>
<evidence type="ECO:0000256" key="9">
    <source>
        <dbReference type="SAM" id="MobiDB-lite"/>
    </source>
</evidence>
<keyword evidence="3" id="KW-0175">Coiled coil</keyword>
<name>A0A8C6MP82_MUSSI</name>
<dbReference type="GO" id="GO:0050821">
    <property type="term" value="P:protein stabilization"/>
    <property type="evidence" value="ECO:0007669"/>
    <property type="project" value="TreeGrafter"/>
</dbReference>
<sequence length="314" mass="33803">LSLERGDNTDPLGFSLFGACGLGFPCPLRSLPGHRTGRASRDCPRVHWIVSCSSHGLHPLRPCCESWVLGGPAEALGAGAGSPTLACPRLRPRLPLFGRTASGVESRGGGGGAVRVSGARGDGDVRLAPLLPADAEDPRSSWPRRRSAPRPTRAASAARLPWPTAPAACWRVWTSWSSGEREELNLTANRLMGRTLTVEVSVETIRNPQQEESLKHATRIIDEVVSKFLDDLGNAKSHLMSLYSACSSEVPPGPVDQKFQSIVIGCALEDQKKIKRRLETLLRNIDNSDKAIKLLEHAKGAGSKSLQNTDGKFN</sequence>
<proteinExistence type="predicted"/>
<dbReference type="GeneTree" id="ENSGT00390000017590"/>
<dbReference type="Proteomes" id="UP000694415">
    <property type="component" value="Unplaced"/>
</dbReference>
<comment type="subunit">
    <text evidence="6">Binds to the ATPase domain of HSP/HSC70 chaperones. May interact with NWD1. Interacts with HSPA1A (via NBD), HSPA1B (via NBD) and HSPA8. May interact with DNJC9; the interaction seems to be histone-dependent.</text>
</comment>
<keyword evidence="1" id="KW-0597">Phosphoprotein</keyword>
<feature type="region of interest" description="Disordered" evidence="9">
    <location>
        <begin position="130"/>
        <end position="158"/>
    </location>
</feature>
<dbReference type="Ensembl" id="ENSMSIT00000002942.1">
    <property type="protein sequence ID" value="ENSMSIP00000002312.1"/>
    <property type="gene ID" value="ENSMSIG00000002188.1"/>
</dbReference>
<evidence type="ECO:0000256" key="3">
    <source>
        <dbReference type="ARBA" id="ARBA00023054"/>
    </source>
</evidence>
<accession>A0A8C6MP82</accession>
<evidence type="ECO:0000256" key="2">
    <source>
        <dbReference type="ARBA" id="ARBA00022990"/>
    </source>
</evidence>
<dbReference type="PANTHER" id="PTHR12334:SF6">
    <property type="entry name" value="BAG FAMILY MOLECULAR CHAPERONE REGULATOR 2"/>
    <property type="match status" value="1"/>
</dbReference>
<dbReference type="GO" id="GO:0051087">
    <property type="term" value="F:protein-folding chaperone binding"/>
    <property type="evidence" value="ECO:0007669"/>
    <property type="project" value="InterPro"/>
</dbReference>
<reference evidence="11" key="2">
    <citation type="submission" date="2025-09" db="UniProtKB">
        <authorList>
            <consortium name="Ensembl"/>
        </authorList>
    </citation>
    <scope>IDENTIFICATION</scope>
</reference>
<dbReference type="Gene3D" id="1.20.58.890">
    <property type="match status" value="1"/>
</dbReference>
<dbReference type="GO" id="GO:0031397">
    <property type="term" value="P:negative regulation of protein ubiquitination"/>
    <property type="evidence" value="ECO:0007669"/>
    <property type="project" value="UniProtKB-ARBA"/>
</dbReference>
<dbReference type="PROSITE" id="PS51035">
    <property type="entry name" value="BAG"/>
    <property type="match status" value="1"/>
</dbReference>
<dbReference type="GO" id="GO:0045862">
    <property type="term" value="P:positive regulation of proteolysis"/>
    <property type="evidence" value="ECO:0007669"/>
    <property type="project" value="UniProtKB-ARBA"/>
</dbReference>
<feature type="domain" description="BAG" evidence="10">
    <location>
        <begin position="213"/>
        <end position="293"/>
    </location>
</feature>
<keyword evidence="2" id="KW-0007">Acetylation</keyword>
<comment type="function">
    <text evidence="5">Co-chaperone for HSP70 and HSC70 chaperone proteins. Acts as a nucleotide-exchange factor (NEF) promoting the release of ADP from the HSP70 and HSC70 proteins thereby triggering client/substrate protein release.</text>
</comment>
<keyword evidence="12" id="KW-1185">Reference proteome</keyword>
<dbReference type="AlphaFoldDB" id="A0A8C6MP82"/>
<dbReference type="FunFam" id="1.20.58.890:FF:000001">
    <property type="entry name" value="BAG family molecular chaperone regulator 2"/>
    <property type="match status" value="1"/>
</dbReference>
<feature type="region of interest" description="Disordered" evidence="9">
    <location>
        <begin position="101"/>
        <end position="120"/>
    </location>
</feature>